<sequence>MGEQQALEAADLKAAMVAPEAKPICYGEVVLQPSPVVQAYGECLVPPLNFAMVNPGVYRSGFLEPTNFPFLRTLKLQSILCLCPDPYPEENMEFLQGNGIRLFQIGIDGYKLPLQYVAIPEDAIQEALKVVLVLCFETPDVRNHPLLIHCKRGKHRTGCVVGCLRKLQRWCLVSIFDEYKCFAAVKARISDQNFIEAFDVTSLTQIQ</sequence>
<evidence type="ECO:0000313" key="10">
    <source>
        <dbReference type="Proteomes" id="UP000734854"/>
    </source>
</evidence>
<dbReference type="InterPro" id="IPR016130">
    <property type="entry name" value="Tyr_Pase_AS"/>
</dbReference>
<evidence type="ECO:0000256" key="4">
    <source>
        <dbReference type="ARBA" id="ARBA00047342"/>
    </source>
</evidence>
<evidence type="ECO:0000256" key="7">
    <source>
        <dbReference type="ARBA" id="ARBA00048424"/>
    </source>
</evidence>
<dbReference type="PROSITE" id="PS50054">
    <property type="entry name" value="TYR_PHOSPHATASE_DUAL"/>
    <property type="match status" value="1"/>
</dbReference>
<evidence type="ECO:0000313" key="9">
    <source>
        <dbReference type="EMBL" id="KAG6536408.1"/>
    </source>
</evidence>
<comment type="similarity">
    <text evidence="3">Belongs to the protein-tyrosine phosphatase family. Atypical dual-specificity phosphatase Siw14-like subfamily.</text>
</comment>
<comment type="catalytic activity">
    <reaction evidence="5">
        <text>3,5-bis(diphospho)-1D-myo-inositol 1,2,4,6-tetrakisphosphate + H2O = 3-diphospho-1D-myo-inositol 1,2,4,5,6-pentakisphosphate + phosphate + 2 H(+)</text>
        <dbReference type="Rhea" id="RHEA:56312"/>
        <dbReference type="ChEBI" id="CHEBI:15377"/>
        <dbReference type="ChEBI" id="CHEBI:15378"/>
        <dbReference type="ChEBI" id="CHEBI:43474"/>
        <dbReference type="ChEBI" id="CHEBI:140372"/>
        <dbReference type="ChEBI" id="CHEBI:140374"/>
        <dbReference type="EC" id="3.6.1.52"/>
    </reaction>
    <physiologicalReaction direction="left-to-right" evidence="5">
        <dbReference type="Rhea" id="RHEA:56313"/>
    </physiologicalReaction>
</comment>
<keyword evidence="10" id="KW-1185">Reference proteome</keyword>
<dbReference type="EMBL" id="JACMSC010000001">
    <property type="protein sequence ID" value="KAG6536408.1"/>
    <property type="molecule type" value="Genomic_DNA"/>
</dbReference>
<evidence type="ECO:0000259" key="8">
    <source>
        <dbReference type="PROSITE" id="PS50054"/>
    </source>
</evidence>
<dbReference type="PANTHER" id="PTHR31126:SF48">
    <property type="entry name" value="INOSITOL PHOSPHATASE SIW14"/>
    <property type="match status" value="1"/>
</dbReference>
<dbReference type="CDD" id="cd14528">
    <property type="entry name" value="PFA-DSP_Siw14"/>
    <property type="match status" value="1"/>
</dbReference>
<dbReference type="Pfam" id="PF03162">
    <property type="entry name" value="Y_phosphatase2"/>
    <property type="match status" value="1"/>
</dbReference>
<dbReference type="GO" id="GO:0016791">
    <property type="term" value="F:phosphatase activity"/>
    <property type="evidence" value="ECO:0007669"/>
    <property type="project" value="InterPro"/>
</dbReference>
<dbReference type="AlphaFoldDB" id="A0A8J5IMK9"/>
<dbReference type="PRINTS" id="PR01911">
    <property type="entry name" value="PFDSPHPHTASE"/>
</dbReference>
<dbReference type="EC" id="3.6.1.52" evidence="1"/>
<dbReference type="InterPro" id="IPR004861">
    <property type="entry name" value="Siw14-like"/>
</dbReference>
<dbReference type="InterPro" id="IPR020422">
    <property type="entry name" value="TYR_PHOSPHATASE_DUAL_dom"/>
</dbReference>
<comment type="catalytic activity">
    <reaction evidence="7">
        <text>6-diphospho-1D-myo-inositol pentakisphosphate + H2O = 1D-myo-inositol hexakisphosphate + phosphate + H(+)</text>
        <dbReference type="Rhea" id="RHEA:79703"/>
        <dbReference type="ChEBI" id="CHEBI:15377"/>
        <dbReference type="ChEBI" id="CHEBI:15378"/>
        <dbReference type="ChEBI" id="CHEBI:43474"/>
        <dbReference type="ChEBI" id="CHEBI:58130"/>
        <dbReference type="ChEBI" id="CHEBI:230534"/>
        <dbReference type="EC" id="3.6.1.52"/>
    </reaction>
    <physiologicalReaction direction="left-to-right" evidence="7">
        <dbReference type="Rhea" id="RHEA:79704"/>
    </physiologicalReaction>
</comment>
<name>A0A8J5IMK9_ZINOF</name>
<gene>
    <name evidence="9" type="ORF">ZIOFF_001463</name>
</gene>
<dbReference type="GO" id="GO:0008486">
    <property type="term" value="F:diphosphoinositol-polyphosphate diphosphatase activity"/>
    <property type="evidence" value="ECO:0007669"/>
    <property type="project" value="UniProtKB-EC"/>
</dbReference>
<evidence type="ECO:0000256" key="1">
    <source>
        <dbReference type="ARBA" id="ARBA00012527"/>
    </source>
</evidence>
<evidence type="ECO:0000256" key="2">
    <source>
        <dbReference type="ARBA" id="ARBA00022801"/>
    </source>
</evidence>
<dbReference type="PROSITE" id="PS00383">
    <property type="entry name" value="TYR_PHOSPHATASE_1"/>
    <property type="match status" value="1"/>
</dbReference>
<dbReference type="InterPro" id="IPR020428">
    <property type="entry name" value="PFA-DSPs"/>
</dbReference>
<dbReference type="InterPro" id="IPR029021">
    <property type="entry name" value="Prot-tyrosine_phosphatase-like"/>
</dbReference>
<dbReference type="Gene3D" id="3.90.190.10">
    <property type="entry name" value="Protein tyrosine phosphatase superfamily"/>
    <property type="match status" value="1"/>
</dbReference>
<dbReference type="SUPFAM" id="SSF52799">
    <property type="entry name" value="(Phosphotyrosine protein) phosphatases II"/>
    <property type="match status" value="1"/>
</dbReference>
<keyword evidence="2" id="KW-0378">Hydrolase</keyword>
<evidence type="ECO:0000256" key="6">
    <source>
        <dbReference type="ARBA" id="ARBA00047927"/>
    </source>
</evidence>
<dbReference type="GO" id="GO:0005737">
    <property type="term" value="C:cytoplasm"/>
    <property type="evidence" value="ECO:0007669"/>
    <property type="project" value="TreeGrafter"/>
</dbReference>
<comment type="catalytic activity">
    <reaction evidence="4">
        <text>5-diphospho-1D-myo-inositol 1,2,3,4,6-pentakisphosphate + H2O = 1D-myo-inositol hexakisphosphate + phosphate + H(+)</text>
        <dbReference type="Rhea" id="RHEA:22384"/>
        <dbReference type="ChEBI" id="CHEBI:15377"/>
        <dbReference type="ChEBI" id="CHEBI:15378"/>
        <dbReference type="ChEBI" id="CHEBI:43474"/>
        <dbReference type="ChEBI" id="CHEBI:58130"/>
        <dbReference type="ChEBI" id="CHEBI:58628"/>
        <dbReference type="EC" id="3.6.1.52"/>
    </reaction>
    <physiologicalReaction direction="left-to-right" evidence="4">
        <dbReference type="Rhea" id="RHEA:22385"/>
    </physiologicalReaction>
</comment>
<evidence type="ECO:0000256" key="5">
    <source>
        <dbReference type="ARBA" id="ARBA00047562"/>
    </source>
</evidence>
<accession>A0A8J5IMK9</accession>
<feature type="domain" description="Tyrosine-protein phosphatase" evidence="8">
    <location>
        <begin position="49"/>
        <end position="207"/>
    </location>
</feature>
<protein>
    <recommendedName>
        <fullName evidence="1">diphosphoinositol-polyphosphate diphosphatase</fullName>
        <ecNumber evidence="1">3.6.1.52</ecNumber>
    </recommendedName>
</protein>
<comment type="caution">
    <text evidence="9">The sequence shown here is derived from an EMBL/GenBank/DDBJ whole genome shotgun (WGS) entry which is preliminary data.</text>
</comment>
<organism evidence="9 10">
    <name type="scientific">Zingiber officinale</name>
    <name type="common">Ginger</name>
    <name type="synonym">Amomum zingiber</name>
    <dbReference type="NCBI Taxonomy" id="94328"/>
    <lineage>
        <taxon>Eukaryota</taxon>
        <taxon>Viridiplantae</taxon>
        <taxon>Streptophyta</taxon>
        <taxon>Embryophyta</taxon>
        <taxon>Tracheophyta</taxon>
        <taxon>Spermatophyta</taxon>
        <taxon>Magnoliopsida</taxon>
        <taxon>Liliopsida</taxon>
        <taxon>Zingiberales</taxon>
        <taxon>Zingiberaceae</taxon>
        <taxon>Zingiber</taxon>
    </lineage>
</organism>
<dbReference type="FunFam" id="3.90.190.10:FF:000024">
    <property type="entry name" value="probable tyrosine-protein phosphatase At1g05000"/>
    <property type="match status" value="1"/>
</dbReference>
<dbReference type="Proteomes" id="UP000734854">
    <property type="component" value="Unassembled WGS sequence"/>
</dbReference>
<comment type="catalytic activity">
    <reaction evidence="6">
        <text>1,5-bis(diphospho)-1D-myo-inositol 2,3,4,6-tetrakisphosphate + H2O = 1-diphospho-1D-myo-inositol 2,3,4,5,6-pentakisphosphate + phosphate + 2 H(+)</text>
        <dbReference type="Rhea" id="RHEA:79699"/>
        <dbReference type="ChEBI" id="CHEBI:15377"/>
        <dbReference type="ChEBI" id="CHEBI:15378"/>
        <dbReference type="ChEBI" id="CHEBI:43474"/>
        <dbReference type="ChEBI" id="CHEBI:74946"/>
        <dbReference type="ChEBI" id="CHEBI:77983"/>
        <dbReference type="EC" id="3.6.1.52"/>
    </reaction>
    <physiologicalReaction direction="left-to-right" evidence="6">
        <dbReference type="Rhea" id="RHEA:79700"/>
    </physiologicalReaction>
</comment>
<proteinExistence type="inferred from homology"/>
<dbReference type="PANTHER" id="PTHR31126">
    <property type="entry name" value="TYROSINE-PROTEIN PHOSPHATASE"/>
    <property type="match status" value="1"/>
</dbReference>
<reference evidence="9 10" key="1">
    <citation type="submission" date="2020-08" db="EMBL/GenBank/DDBJ databases">
        <title>Plant Genome Project.</title>
        <authorList>
            <person name="Zhang R.-G."/>
        </authorList>
    </citation>
    <scope>NUCLEOTIDE SEQUENCE [LARGE SCALE GENOMIC DNA]</scope>
    <source>
        <tissue evidence="9">Rhizome</tissue>
    </source>
</reference>
<evidence type="ECO:0000256" key="3">
    <source>
        <dbReference type="ARBA" id="ARBA00044949"/>
    </source>
</evidence>